<sequence>MSTATFTDKLGATGRTGDQVIVPICNDDGLPQLAIAEVVEVAVREPNPFASELSVRTRAGDDESCVYEPDEIVILAAAGPAQ</sequence>
<comment type="caution">
    <text evidence="1">The sequence shown here is derived from an EMBL/GenBank/DDBJ whole genome shotgun (WGS) entry which is preliminary data.</text>
</comment>
<dbReference type="AlphaFoldDB" id="A0A4V6PAN8"/>
<reference evidence="1 2" key="1">
    <citation type="submission" date="2019-03" db="EMBL/GenBank/DDBJ databases">
        <title>Draft genome sequences of novel Actinobacteria.</title>
        <authorList>
            <person name="Sahin N."/>
            <person name="Ay H."/>
            <person name="Saygin H."/>
        </authorList>
    </citation>
    <scope>NUCLEOTIDE SEQUENCE [LARGE SCALE GENOMIC DNA]</scope>
    <source>
        <strain evidence="1 2">JCM 30547</strain>
    </source>
</reference>
<dbReference type="RefSeq" id="WP_132399846.1">
    <property type="nucleotide sequence ID" value="NZ_SMKA01000001.1"/>
</dbReference>
<protein>
    <submittedName>
        <fullName evidence="1">Uncharacterized protein</fullName>
    </submittedName>
</protein>
<evidence type="ECO:0000313" key="1">
    <source>
        <dbReference type="EMBL" id="TDC35805.1"/>
    </source>
</evidence>
<dbReference type="OrthoDB" id="9852377at2"/>
<keyword evidence="2" id="KW-1185">Reference proteome</keyword>
<proteinExistence type="predicted"/>
<name>A0A4V6PAN8_9ACTN</name>
<organism evidence="1 2">
    <name type="scientific">Kribbella albertanoniae</name>
    <dbReference type="NCBI Taxonomy" id="1266829"/>
    <lineage>
        <taxon>Bacteria</taxon>
        <taxon>Bacillati</taxon>
        <taxon>Actinomycetota</taxon>
        <taxon>Actinomycetes</taxon>
        <taxon>Propionibacteriales</taxon>
        <taxon>Kribbellaceae</taxon>
        <taxon>Kribbella</taxon>
    </lineage>
</organism>
<evidence type="ECO:0000313" key="2">
    <source>
        <dbReference type="Proteomes" id="UP000295075"/>
    </source>
</evidence>
<dbReference type="EMBL" id="SMKA01000001">
    <property type="protein sequence ID" value="TDC35805.1"/>
    <property type="molecule type" value="Genomic_DNA"/>
</dbReference>
<dbReference type="Proteomes" id="UP000295075">
    <property type="component" value="Unassembled WGS sequence"/>
</dbReference>
<accession>A0A4V6PAN8</accession>
<gene>
    <name evidence="1" type="ORF">E1261_00310</name>
</gene>